<dbReference type="PANTHER" id="PTHR37023:SF1">
    <property type="entry name" value="ISSOD25 TRANSPOSASE TNPA_ISSOD25"/>
    <property type="match status" value="1"/>
</dbReference>
<name>A0A1S6HW19_9GAMM</name>
<dbReference type="Proteomes" id="UP000189545">
    <property type="component" value="Chromosome"/>
</dbReference>
<dbReference type="GO" id="GO:0006313">
    <property type="term" value="P:DNA transposition"/>
    <property type="evidence" value="ECO:0007669"/>
    <property type="project" value="InterPro"/>
</dbReference>
<feature type="domain" description="Transposase IS801/IS1294" evidence="1">
    <location>
        <begin position="57"/>
        <end position="233"/>
    </location>
</feature>
<sequence length="310" mass="36299">MTQGETLPDCEWRHITYTMPDVFWDVFKANRWLLGKLFTIASDTLQQFGRLKKLTLGIFSALHTYGRRLNFNCHIHLSVAAIGVTDKGEIRLFHFPFKALKKQWRYGVISLLRKHFHELTLPAQLAERIKDEKDWRDLLDKQYQKTWQVNIAKKTSHKAHTTQYLGRYLKKPPIAGARLKHYVDESVEIEYLDHRTKKLSDLNLSQFELIARILSHVPEKHFKMIRYYGFLSNRLRGRLLPIIYDKLEQEVEITEGPSYAAMLMGYVKVDPFKCILCGGRMIFNRFEHGAPLGKLISEVNTLANLKRVVI</sequence>
<organism evidence="2 3">
    <name type="scientific">Shewanella psychrophila</name>
    <dbReference type="NCBI Taxonomy" id="225848"/>
    <lineage>
        <taxon>Bacteria</taxon>
        <taxon>Pseudomonadati</taxon>
        <taxon>Pseudomonadota</taxon>
        <taxon>Gammaproteobacteria</taxon>
        <taxon>Alteromonadales</taxon>
        <taxon>Shewanellaceae</taxon>
        <taxon>Shewanella</taxon>
    </lineage>
</organism>
<gene>
    <name evidence="2" type="ORF">Sps_04693</name>
</gene>
<reference evidence="2 3" key="1">
    <citation type="submission" date="2016-03" db="EMBL/GenBank/DDBJ databases">
        <title>Complete genome sequence of Shewanella psychrophila WP2, a deep sea bacterium isolated from west Pacific sediment.</title>
        <authorList>
            <person name="Xu G."/>
            <person name="Jian H."/>
        </authorList>
    </citation>
    <scope>NUCLEOTIDE SEQUENCE [LARGE SCALE GENOMIC DNA]</scope>
    <source>
        <strain evidence="2 3">WP2</strain>
    </source>
</reference>
<accession>A0A1S6HW19</accession>
<protein>
    <submittedName>
        <fullName evidence="2">Putative transposase</fullName>
    </submittedName>
</protein>
<dbReference type="InterPro" id="IPR007069">
    <property type="entry name" value="Transposase_32"/>
</dbReference>
<dbReference type="GO" id="GO:0004803">
    <property type="term" value="F:transposase activity"/>
    <property type="evidence" value="ECO:0007669"/>
    <property type="project" value="InterPro"/>
</dbReference>
<proteinExistence type="predicted"/>
<evidence type="ECO:0000313" key="3">
    <source>
        <dbReference type="Proteomes" id="UP000189545"/>
    </source>
</evidence>
<dbReference type="PANTHER" id="PTHR37023">
    <property type="entry name" value="TRANSPOSASE"/>
    <property type="match status" value="1"/>
</dbReference>
<dbReference type="EMBL" id="CP014782">
    <property type="protein sequence ID" value="AQS39776.1"/>
    <property type="molecule type" value="Genomic_DNA"/>
</dbReference>
<dbReference type="InterPro" id="IPR054832">
    <property type="entry name" value="transpos_IS91"/>
</dbReference>
<evidence type="ECO:0000259" key="1">
    <source>
        <dbReference type="Pfam" id="PF04986"/>
    </source>
</evidence>
<keyword evidence="3" id="KW-1185">Reference proteome</keyword>
<dbReference type="KEGG" id="spsw:Sps_04693"/>
<evidence type="ECO:0000313" key="2">
    <source>
        <dbReference type="EMBL" id="AQS39776.1"/>
    </source>
</evidence>
<dbReference type="GO" id="GO:0003677">
    <property type="term" value="F:DNA binding"/>
    <property type="evidence" value="ECO:0007669"/>
    <property type="project" value="InterPro"/>
</dbReference>
<dbReference type="Pfam" id="PF04986">
    <property type="entry name" value="Y2_Tnp"/>
    <property type="match status" value="1"/>
</dbReference>
<dbReference type="AlphaFoldDB" id="A0A1S6HW19"/>
<dbReference type="NCBIfam" id="NF033538">
    <property type="entry name" value="transpos_IS91"/>
    <property type="match status" value="1"/>
</dbReference>
<dbReference type="STRING" id="225848.Sps_04693"/>